<dbReference type="Pfam" id="PF01852">
    <property type="entry name" value="START"/>
    <property type="match status" value="1"/>
</dbReference>
<feature type="signal peptide" evidence="1">
    <location>
        <begin position="1"/>
        <end position="18"/>
    </location>
</feature>
<organism evidence="3 4">
    <name type="scientific">Dyadobacter psychrotolerans</name>
    <dbReference type="NCBI Taxonomy" id="2541721"/>
    <lineage>
        <taxon>Bacteria</taxon>
        <taxon>Pseudomonadati</taxon>
        <taxon>Bacteroidota</taxon>
        <taxon>Cytophagia</taxon>
        <taxon>Cytophagales</taxon>
        <taxon>Spirosomataceae</taxon>
        <taxon>Dyadobacter</taxon>
    </lineage>
</organism>
<dbReference type="PANTHER" id="PTHR19308">
    <property type="entry name" value="PHOSPHATIDYLCHOLINE TRANSFER PROTEIN"/>
    <property type="match status" value="1"/>
</dbReference>
<gene>
    <name evidence="3" type="ORF">E0F88_28075</name>
</gene>
<dbReference type="InterPro" id="IPR002913">
    <property type="entry name" value="START_lipid-bd_dom"/>
</dbReference>
<dbReference type="GO" id="GO:0005737">
    <property type="term" value="C:cytoplasm"/>
    <property type="evidence" value="ECO:0007669"/>
    <property type="project" value="UniProtKB-ARBA"/>
</dbReference>
<dbReference type="EMBL" id="SMFL01000015">
    <property type="protein sequence ID" value="TDE10542.1"/>
    <property type="molecule type" value="Genomic_DNA"/>
</dbReference>
<dbReference type="RefSeq" id="WP_131961664.1">
    <property type="nucleotide sequence ID" value="NZ_SMFL01000015.1"/>
</dbReference>
<reference evidence="3 4" key="1">
    <citation type="submission" date="2019-03" db="EMBL/GenBank/DDBJ databases">
        <title>Dyadobacter AR-3-6 sp. nov., isolated from arctic soil.</title>
        <authorList>
            <person name="Chaudhary D.K."/>
        </authorList>
    </citation>
    <scope>NUCLEOTIDE SEQUENCE [LARGE SCALE GENOMIC DNA]</scope>
    <source>
        <strain evidence="3 4">AR-3-6</strain>
    </source>
</reference>
<evidence type="ECO:0000313" key="4">
    <source>
        <dbReference type="Proteomes" id="UP000294850"/>
    </source>
</evidence>
<feature type="domain" description="START" evidence="2">
    <location>
        <begin position="24"/>
        <end position="198"/>
    </location>
</feature>
<comment type="caution">
    <text evidence="3">The sequence shown here is derived from an EMBL/GenBank/DDBJ whole genome shotgun (WGS) entry which is preliminary data.</text>
</comment>
<proteinExistence type="predicted"/>
<accession>A0A4R5DA86</accession>
<keyword evidence="4" id="KW-1185">Reference proteome</keyword>
<dbReference type="InterPro" id="IPR028347">
    <property type="entry name" value="START_dom_prot"/>
</dbReference>
<dbReference type="InterPro" id="IPR051213">
    <property type="entry name" value="START_lipid_transfer"/>
</dbReference>
<evidence type="ECO:0000313" key="3">
    <source>
        <dbReference type="EMBL" id="TDE10542.1"/>
    </source>
</evidence>
<dbReference type="CDD" id="cd08876">
    <property type="entry name" value="START_1"/>
    <property type="match status" value="1"/>
</dbReference>
<dbReference type="Proteomes" id="UP000294850">
    <property type="component" value="Unassembled WGS sequence"/>
</dbReference>
<evidence type="ECO:0000256" key="1">
    <source>
        <dbReference type="SAM" id="SignalP"/>
    </source>
</evidence>
<dbReference type="PANTHER" id="PTHR19308:SF14">
    <property type="entry name" value="START DOMAIN-CONTAINING PROTEIN"/>
    <property type="match status" value="1"/>
</dbReference>
<dbReference type="SUPFAM" id="SSF55961">
    <property type="entry name" value="Bet v1-like"/>
    <property type="match status" value="1"/>
</dbReference>
<keyword evidence="1" id="KW-0732">Signal</keyword>
<dbReference type="PIRSF" id="PIRSF039033">
    <property type="entry name" value="START_dom"/>
    <property type="match status" value="1"/>
</dbReference>
<dbReference type="SMART" id="SM00234">
    <property type="entry name" value="START"/>
    <property type="match status" value="1"/>
</dbReference>
<dbReference type="GO" id="GO:0008289">
    <property type="term" value="F:lipid binding"/>
    <property type="evidence" value="ECO:0007669"/>
    <property type="project" value="InterPro"/>
</dbReference>
<sequence>MYKTFSIFFYLLFQVTLAAGQGKWQLITEKQGTKVYSKEVANSKIKAIKAECVLNSSASQLVTLLMDVPVAEQWVFHTKSCVLVKIISPSELYYYSEVSLPWPLENRDFVARIRVTQDPVTKIITVDAPAVPGWVPVKKDLVRISHSVGLWIITPLDKEHVKLEYSLQVDPGGVLPAWLVNAFAAQGPLESFKAMKEHLLLPKYKNASLPFITN</sequence>
<protein>
    <submittedName>
        <fullName evidence="3">Lipid-binding protein</fullName>
    </submittedName>
</protein>
<name>A0A4R5DA86_9BACT</name>
<dbReference type="PROSITE" id="PS50848">
    <property type="entry name" value="START"/>
    <property type="match status" value="1"/>
</dbReference>
<dbReference type="AlphaFoldDB" id="A0A4R5DA86"/>
<feature type="chain" id="PRO_5020744936" evidence="1">
    <location>
        <begin position="19"/>
        <end position="214"/>
    </location>
</feature>
<dbReference type="OrthoDB" id="5734556at2"/>
<evidence type="ECO:0000259" key="2">
    <source>
        <dbReference type="PROSITE" id="PS50848"/>
    </source>
</evidence>
<dbReference type="Gene3D" id="3.30.530.20">
    <property type="match status" value="1"/>
</dbReference>
<dbReference type="InterPro" id="IPR023393">
    <property type="entry name" value="START-like_dom_sf"/>
</dbReference>